<dbReference type="InterPro" id="IPR020846">
    <property type="entry name" value="MFS_dom"/>
</dbReference>
<gene>
    <name evidence="8" type="ORF">C8046_13140</name>
</gene>
<evidence type="ECO:0000256" key="5">
    <source>
        <dbReference type="SAM" id="MobiDB-lite"/>
    </source>
</evidence>
<evidence type="ECO:0000256" key="4">
    <source>
        <dbReference type="ARBA" id="ARBA00023136"/>
    </source>
</evidence>
<evidence type="ECO:0000256" key="1">
    <source>
        <dbReference type="ARBA" id="ARBA00004651"/>
    </source>
</evidence>
<dbReference type="PANTHER" id="PTHR23542">
    <property type="match status" value="1"/>
</dbReference>
<evidence type="ECO:0000256" key="6">
    <source>
        <dbReference type="SAM" id="Phobius"/>
    </source>
</evidence>
<feature type="transmembrane region" description="Helical" evidence="6">
    <location>
        <begin position="107"/>
        <end position="129"/>
    </location>
</feature>
<sequence length="441" mass="45227">MANPYRQILTKPGAWQFSAAGLLARFPISMVGIGIVLMVSDDRLYASYGLAGQVSAAYIIAQAIAAPQIAKLIDRYGQARVMRPAIAISMSGLAVLAFAATNLSPTFVLFALAVVVGATLGSIGSLVRTRWNAVAADSKELHTAYSLESVLDEVVFVIGPVLATVLATSVHPTAGIVVAIVTCVVGGYWFLAQRGTEPAPSGPRTDGVRRTSLLRSRAMGVLVVVFICMGAIFGATDVATVAFAEEVGNKGLAGVILACFAGGSLVGGLFYGARDWKASLWRRFAIGTVALAVGVTMFFFASSLLVLAAVMLVVGIAIAPTLITGNALVQAIVPRDRLTEGLTWIGTALGVGVAGGSAVAGPLIDVHGSHSGFLVSIGAGAVAVVVTVVAMAVRSRGRLTTPVPEADGEEVAEPHGELAATAPEDAPAPSRNEDGPRDVLP</sequence>
<organism evidence="8 9">
    <name type="scientific">Serinibacter arcticus</name>
    <dbReference type="NCBI Taxonomy" id="1655435"/>
    <lineage>
        <taxon>Bacteria</taxon>
        <taxon>Bacillati</taxon>
        <taxon>Actinomycetota</taxon>
        <taxon>Actinomycetes</taxon>
        <taxon>Micrococcales</taxon>
        <taxon>Beutenbergiaceae</taxon>
        <taxon>Serinibacter</taxon>
    </lineage>
</organism>
<dbReference type="Gene3D" id="1.20.1250.20">
    <property type="entry name" value="MFS general substrate transporter like domains"/>
    <property type="match status" value="1"/>
</dbReference>
<dbReference type="EMBL" id="PYHR01000002">
    <property type="protein sequence ID" value="PWD51458.1"/>
    <property type="molecule type" value="Genomic_DNA"/>
</dbReference>
<feature type="transmembrane region" description="Helical" evidence="6">
    <location>
        <begin position="307"/>
        <end position="329"/>
    </location>
</feature>
<dbReference type="InterPro" id="IPR036259">
    <property type="entry name" value="MFS_trans_sf"/>
</dbReference>
<reference evidence="8 9" key="1">
    <citation type="submission" date="2018-03" db="EMBL/GenBank/DDBJ databases">
        <title>Genome assembly of novel Miniimonas species PCH200.</title>
        <authorList>
            <person name="Thakur V."/>
            <person name="Kumar V."/>
            <person name="Singh D."/>
        </authorList>
    </citation>
    <scope>NUCLEOTIDE SEQUENCE [LARGE SCALE GENOMIC DNA]</scope>
    <source>
        <strain evidence="8 9">PCH200</strain>
    </source>
</reference>
<feature type="transmembrane region" description="Helical" evidence="6">
    <location>
        <begin position="81"/>
        <end position="101"/>
    </location>
</feature>
<proteinExistence type="predicted"/>
<evidence type="ECO:0000313" key="8">
    <source>
        <dbReference type="EMBL" id="PWD51458.1"/>
    </source>
</evidence>
<dbReference type="AlphaFoldDB" id="A0A2U1ZWV1"/>
<dbReference type="Proteomes" id="UP000245166">
    <property type="component" value="Unassembled WGS sequence"/>
</dbReference>
<dbReference type="SUPFAM" id="SSF103473">
    <property type="entry name" value="MFS general substrate transporter"/>
    <property type="match status" value="1"/>
</dbReference>
<feature type="region of interest" description="Disordered" evidence="5">
    <location>
        <begin position="401"/>
        <end position="441"/>
    </location>
</feature>
<feature type="domain" description="Major facilitator superfamily (MFS) profile" evidence="7">
    <location>
        <begin position="218"/>
        <end position="441"/>
    </location>
</feature>
<evidence type="ECO:0000256" key="3">
    <source>
        <dbReference type="ARBA" id="ARBA00022989"/>
    </source>
</evidence>
<comment type="subcellular location">
    <subcellularLocation>
        <location evidence="1">Cell membrane</location>
        <topology evidence="1">Multi-pass membrane protein</topology>
    </subcellularLocation>
</comment>
<evidence type="ECO:0000259" key="7">
    <source>
        <dbReference type="PROSITE" id="PS50850"/>
    </source>
</evidence>
<dbReference type="GO" id="GO:0005886">
    <property type="term" value="C:plasma membrane"/>
    <property type="evidence" value="ECO:0007669"/>
    <property type="project" value="UniProtKB-SubCell"/>
</dbReference>
<feature type="transmembrane region" description="Helical" evidence="6">
    <location>
        <begin position="284"/>
        <end position="301"/>
    </location>
</feature>
<evidence type="ECO:0000313" key="9">
    <source>
        <dbReference type="Proteomes" id="UP000245166"/>
    </source>
</evidence>
<dbReference type="Pfam" id="PF07690">
    <property type="entry name" value="MFS_1"/>
    <property type="match status" value="1"/>
</dbReference>
<feature type="transmembrane region" description="Helical" evidence="6">
    <location>
        <begin position="373"/>
        <end position="393"/>
    </location>
</feature>
<keyword evidence="2 6" id="KW-0812">Transmembrane</keyword>
<feature type="compositionally biased region" description="Basic and acidic residues" evidence="5">
    <location>
        <begin position="431"/>
        <end position="441"/>
    </location>
</feature>
<comment type="caution">
    <text evidence="8">The sequence shown here is derived from an EMBL/GenBank/DDBJ whole genome shotgun (WGS) entry which is preliminary data.</text>
</comment>
<keyword evidence="4 6" id="KW-0472">Membrane</keyword>
<keyword evidence="9" id="KW-1185">Reference proteome</keyword>
<dbReference type="InterPro" id="IPR011701">
    <property type="entry name" value="MFS"/>
</dbReference>
<evidence type="ECO:0000256" key="2">
    <source>
        <dbReference type="ARBA" id="ARBA00022692"/>
    </source>
</evidence>
<accession>A0A2U1ZWV1</accession>
<name>A0A2U1ZWV1_9MICO</name>
<dbReference type="GO" id="GO:0022857">
    <property type="term" value="F:transmembrane transporter activity"/>
    <property type="evidence" value="ECO:0007669"/>
    <property type="project" value="InterPro"/>
</dbReference>
<protein>
    <submittedName>
        <fullName evidence="8">MFS transporter</fullName>
    </submittedName>
</protein>
<feature type="transmembrane region" description="Helical" evidence="6">
    <location>
        <begin position="251"/>
        <end position="272"/>
    </location>
</feature>
<feature type="transmembrane region" description="Helical" evidence="6">
    <location>
        <begin position="45"/>
        <end position="69"/>
    </location>
</feature>
<feature type="transmembrane region" description="Helical" evidence="6">
    <location>
        <begin position="219"/>
        <end position="239"/>
    </location>
</feature>
<dbReference type="OrthoDB" id="9180256at2"/>
<feature type="transmembrane region" description="Helical" evidence="6">
    <location>
        <begin position="20"/>
        <end position="39"/>
    </location>
</feature>
<keyword evidence="3 6" id="KW-1133">Transmembrane helix</keyword>
<feature type="transmembrane region" description="Helical" evidence="6">
    <location>
        <begin position="341"/>
        <end position="361"/>
    </location>
</feature>
<dbReference type="PROSITE" id="PS50850">
    <property type="entry name" value="MFS"/>
    <property type="match status" value="1"/>
</dbReference>
<feature type="transmembrane region" description="Helical" evidence="6">
    <location>
        <begin position="173"/>
        <end position="191"/>
    </location>
</feature>
<dbReference type="PANTHER" id="PTHR23542:SF1">
    <property type="entry name" value="MAJOR FACILITATOR SUPERFAMILY (MFS) PROFILE DOMAIN-CONTAINING PROTEIN"/>
    <property type="match status" value="1"/>
</dbReference>